<dbReference type="AlphaFoldDB" id="A0A139H3N6"/>
<evidence type="ECO:0000313" key="1">
    <source>
        <dbReference type="EMBL" id="KXS97054.1"/>
    </source>
</evidence>
<keyword evidence="2" id="KW-1185">Reference proteome</keyword>
<reference evidence="1 2" key="1">
    <citation type="submission" date="2015-07" db="EMBL/GenBank/DDBJ databases">
        <title>Comparative genomics of the Sigatoka disease complex on banana suggests a link between parallel evolutionary changes in Pseudocercospora fijiensis and Pseudocercospora eumusae and increased virulence on the banana host.</title>
        <authorList>
            <person name="Chang T.-C."/>
            <person name="Salvucci A."/>
            <person name="Crous P.W."/>
            <person name="Stergiopoulos I."/>
        </authorList>
    </citation>
    <scope>NUCLEOTIDE SEQUENCE [LARGE SCALE GENOMIC DNA]</scope>
    <source>
        <strain evidence="1 2">CBS 116634</strain>
    </source>
</reference>
<dbReference type="EMBL" id="LFZO01000804">
    <property type="protein sequence ID" value="KXS97054.1"/>
    <property type="molecule type" value="Genomic_DNA"/>
</dbReference>
<evidence type="ECO:0000313" key="2">
    <source>
        <dbReference type="Proteomes" id="UP000073492"/>
    </source>
</evidence>
<protein>
    <submittedName>
        <fullName evidence="1">Uncharacterized protein</fullName>
    </submittedName>
</protein>
<name>A0A139H3N6_9PEZI</name>
<organism evidence="1 2">
    <name type="scientific">Pseudocercospora musae</name>
    <dbReference type="NCBI Taxonomy" id="113226"/>
    <lineage>
        <taxon>Eukaryota</taxon>
        <taxon>Fungi</taxon>
        <taxon>Dikarya</taxon>
        <taxon>Ascomycota</taxon>
        <taxon>Pezizomycotina</taxon>
        <taxon>Dothideomycetes</taxon>
        <taxon>Dothideomycetidae</taxon>
        <taxon>Mycosphaerellales</taxon>
        <taxon>Mycosphaerellaceae</taxon>
        <taxon>Pseudocercospora</taxon>
    </lineage>
</organism>
<dbReference type="Proteomes" id="UP000073492">
    <property type="component" value="Unassembled WGS sequence"/>
</dbReference>
<sequence>MNQFLNQTMRNSDLGQSSATKWTRNRYRDACDFSRFFVDEVEPYEVRCGDIGALARHEVGEAGQMKVLVALVTFHWMIEVFGSSRVRLIKANTAGRESERRRRNSIAYRHTMMKEEAPRDPHHHHGFTKHQSVVANVACKRDPDLLEALVQLPKWQVGVETGQGQEDIAFERLVNVHAGARAIAARAAVEANRKQLRHRLRM</sequence>
<comment type="caution">
    <text evidence="1">The sequence shown here is derived from an EMBL/GenBank/DDBJ whole genome shotgun (WGS) entry which is preliminary data.</text>
</comment>
<gene>
    <name evidence="1" type="ORF">AC579_7596</name>
</gene>
<proteinExistence type="predicted"/>
<accession>A0A139H3N6</accession>